<sequence length="114" mass="12590">MPAETHVQTCPVELSKPVKVSEVHELGGIGCGERSIDEYLKKRARNRQQETLAVEYVTCFNRIRQVASIFTFSSGSFARQSMSPKKLQRNTATAHPNTTTGPMGRASPAYFNGT</sequence>
<feature type="region of interest" description="Disordered" evidence="1">
    <location>
        <begin position="81"/>
        <end position="114"/>
    </location>
</feature>
<dbReference type="Proteomes" id="UP001216329">
    <property type="component" value="Chromosome"/>
</dbReference>
<reference evidence="2" key="1">
    <citation type="submission" date="2023-03" db="EMBL/GenBank/DDBJ databases">
        <title>Andean soil-derived lignocellulolytic bacterial consortium as a source of novel taxa and putative plastic-active enzymes.</title>
        <authorList>
            <person name="Diaz-Garcia L."/>
            <person name="Chuvochina M."/>
            <person name="Feuerriegel G."/>
            <person name="Bunk B."/>
            <person name="Sproer C."/>
            <person name="Streit W.R."/>
            <person name="Rodriguez L.M."/>
            <person name="Overmann J."/>
            <person name="Jimenez D.J."/>
        </authorList>
    </citation>
    <scope>NUCLEOTIDE SEQUENCE</scope>
    <source>
        <strain evidence="2">MAG 876</strain>
    </source>
</reference>
<feature type="compositionally biased region" description="Polar residues" evidence="1">
    <location>
        <begin position="81"/>
        <end position="101"/>
    </location>
</feature>
<gene>
    <name evidence="2" type="ORF">P0Y58_21145</name>
</gene>
<dbReference type="EMBL" id="CP119325">
    <property type="protein sequence ID" value="WEK29387.1"/>
    <property type="molecule type" value="Genomic_DNA"/>
</dbReference>
<name>A0AAJ5WGQ3_9PSED</name>
<proteinExistence type="predicted"/>
<evidence type="ECO:0000256" key="1">
    <source>
        <dbReference type="SAM" id="MobiDB-lite"/>
    </source>
</evidence>
<dbReference type="Gene3D" id="3.40.630.30">
    <property type="match status" value="1"/>
</dbReference>
<dbReference type="AlphaFoldDB" id="A0AAJ5WGQ3"/>
<evidence type="ECO:0000313" key="2">
    <source>
        <dbReference type="EMBL" id="WEK29387.1"/>
    </source>
</evidence>
<accession>A0AAJ5WGQ3</accession>
<organism evidence="2 3">
    <name type="scientific">Candidatus Pseudomonas phytovorans</name>
    <dbReference type="NCBI Taxonomy" id="3121377"/>
    <lineage>
        <taxon>Bacteria</taxon>
        <taxon>Pseudomonadati</taxon>
        <taxon>Pseudomonadota</taxon>
        <taxon>Gammaproteobacteria</taxon>
        <taxon>Pseudomonadales</taxon>
        <taxon>Pseudomonadaceae</taxon>
        <taxon>Pseudomonas</taxon>
    </lineage>
</organism>
<protein>
    <submittedName>
        <fullName evidence="2">Uncharacterized protein</fullName>
    </submittedName>
</protein>
<evidence type="ECO:0000313" key="3">
    <source>
        <dbReference type="Proteomes" id="UP001216329"/>
    </source>
</evidence>